<evidence type="ECO:0000256" key="6">
    <source>
        <dbReference type="ARBA" id="ARBA00022842"/>
    </source>
</evidence>
<dbReference type="SUPFAM" id="SSF142823">
    <property type="entry name" value="ComB-like"/>
    <property type="match status" value="1"/>
</dbReference>
<comment type="similarity">
    <text evidence="2">Belongs to the ComB family.</text>
</comment>
<dbReference type="InterPro" id="IPR036702">
    <property type="entry name" value="ComB-like_sf"/>
</dbReference>
<protein>
    <recommendedName>
        <fullName evidence="4">Probable 2-phosphosulfolactate phosphatase</fullName>
        <ecNumber evidence="3">3.1.3.71</ecNumber>
    </recommendedName>
</protein>
<keyword evidence="9" id="KW-1185">Reference proteome</keyword>
<name>A0A9W6SNY1_9ACTN</name>
<dbReference type="Gene3D" id="3.90.1560.10">
    <property type="entry name" value="ComB-like"/>
    <property type="match status" value="1"/>
</dbReference>
<reference evidence="8" key="1">
    <citation type="submission" date="2023-03" db="EMBL/GenBank/DDBJ databases">
        <title>Actinorhabdospora filicis NBRC 111898.</title>
        <authorList>
            <person name="Ichikawa N."/>
            <person name="Sato H."/>
            <person name="Tonouchi N."/>
        </authorList>
    </citation>
    <scope>NUCLEOTIDE SEQUENCE</scope>
    <source>
        <strain evidence="8">NBRC 111898</strain>
    </source>
</reference>
<dbReference type="GO" id="GO:0050532">
    <property type="term" value="F:2-phosphosulfolactate phosphatase activity"/>
    <property type="evidence" value="ECO:0007669"/>
    <property type="project" value="UniProtKB-EC"/>
</dbReference>
<dbReference type="Pfam" id="PF04029">
    <property type="entry name" value="2-ph_phosp"/>
    <property type="match status" value="1"/>
</dbReference>
<dbReference type="InterPro" id="IPR005238">
    <property type="entry name" value="ComB-like"/>
</dbReference>
<keyword evidence="5" id="KW-0378">Hydrolase</keyword>
<dbReference type="AlphaFoldDB" id="A0A9W6SNY1"/>
<dbReference type="EC" id="3.1.3.71" evidence="3"/>
<dbReference type="GO" id="GO:0050545">
    <property type="term" value="F:sulfopyruvate decarboxylase activity"/>
    <property type="evidence" value="ECO:0007669"/>
    <property type="project" value="TreeGrafter"/>
</dbReference>
<gene>
    <name evidence="8" type="ORF">Afil01_40240</name>
</gene>
<dbReference type="Proteomes" id="UP001165079">
    <property type="component" value="Unassembled WGS sequence"/>
</dbReference>
<evidence type="ECO:0000256" key="7">
    <source>
        <dbReference type="ARBA" id="ARBA00033711"/>
    </source>
</evidence>
<evidence type="ECO:0000256" key="4">
    <source>
        <dbReference type="ARBA" id="ARBA00021948"/>
    </source>
</evidence>
<evidence type="ECO:0000256" key="3">
    <source>
        <dbReference type="ARBA" id="ARBA00012953"/>
    </source>
</evidence>
<sequence length="249" mass="25755">MPDYFTQRAHPVRFGWGPTEAHELADPRGCLVVIDVLSFTTAVSVAVEGGTAVYPYRWRDESARGYADEKDAALAVGRTAATRESPWSLSPAVLRDAPKPARLVLPSPNGSTIAAAAGEGTVVAACLRNAPAVAEWLLAEGFGTPARPVAVIASGERWPDGSLRPCLEDLMGAGAVLSGLRGDFSVEATLAAAAYAATPDVPDAVRRCGGGIELVSIGYGGDVDVATEADSTRVVPVLRDGAFVDAGTH</sequence>
<dbReference type="GO" id="GO:0000287">
    <property type="term" value="F:magnesium ion binding"/>
    <property type="evidence" value="ECO:0007669"/>
    <property type="project" value="InterPro"/>
</dbReference>
<comment type="cofactor">
    <cofactor evidence="1">
        <name>Mg(2+)</name>
        <dbReference type="ChEBI" id="CHEBI:18420"/>
    </cofactor>
</comment>
<comment type="catalytic activity">
    <reaction evidence="7">
        <text>(2R)-O-phospho-3-sulfolactate + H2O = (2R)-3-sulfolactate + phosphate</text>
        <dbReference type="Rhea" id="RHEA:23416"/>
        <dbReference type="ChEBI" id="CHEBI:15377"/>
        <dbReference type="ChEBI" id="CHEBI:15597"/>
        <dbReference type="ChEBI" id="CHEBI:43474"/>
        <dbReference type="ChEBI" id="CHEBI:58738"/>
        <dbReference type="EC" id="3.1.3.71"/>
    </reaction>
</comment>
<dbReference type="EMBL" id="BSTX01000002">
    <property type="protein sequence ID" value="GLZ79217.1"/>
    <property type="molecule type" value="Genomic_DNA"/>
</dbReference>
<organism evidence="8 9">
    <name type="scientific">Actinorhabdospora filicis</name>
    <dbReference type="NCBI Taxonomy" id="1785913"/>
    <lineage>
        <taxon>Bacteria</taxon>
        <taxon>Bacillati</taxon>
        <taxon>Actinomycetota</taxon>
        <taxon>Actinomycetes</taxon>
        <taxon>Micromonosporales</taxon>
        <taxon>Micromonosporaceae</taxon>
        <taxon>Actinorhabdospora</taxon>
    </lineage>
</organism>
<dbReference type="PANTHER" id="PTHR37311">
    <property type="entry name" value="2-PHOSPHOSULFOLACTATE PHOSPHATASE-RELATED"/>
    <property type="match status" value="1"/>
</dbReference>
<keyword evidence="6" id="KW-0460">Magnesium</keyword>
<dbReference type="RefSeq" id="WP_285664338.1">
    <property type="nucleotide sequence ID" value="NZ_BSTX01000002.1"/>
</dbReference>
<evidence type="ECO:0000256" key="1">
    <source>
        <dbReference type="ARBA" id="ARBA00001946"/>
    </source>
</evidence>
<evidence type="ECO:0000256" key="5">
    <source>
        <dbReference type="ARBA" id="ARBA00022801"/>
    </source>
</evidence>
<comment type="caution">
    <text evidence="8">The sequence shown here is derived from an EMBL/GenBank/DDBJ whole genome shotgun (WGS) entry which is preliminary data.</text>
</comment>
<proteinExistence type="inferred from homology"/>
<accession>A0A9W6SNY1</accession>
<evidence type="ECO:0000313" key="9">
    <source>
        <dbReference type="Proteomes" id="UP001165079"/>
    </source>
</evidence>
<evidence type="ECO:0000313" key="8">
    <source>
        <dbReference type="EMBL" id="GLZ79217.1"/>
    </source>
</evidence>
<dbReference type="PANTHER" id="PTHR37311:SF1">
    <property type="entry name" value="2-PHOSPHOSULFOLACTATE PHOSPHATASE-RELATED"/>
    <property type="match status" value="1"/>
</dbReference>
<evidence type="ECO:0000256" key="2">
    <source>
        <dbReference type="ARBA" id="ARBA00009997"/>
    </source>
</evidence>